<feature type="signal peptide" evidence="6">
    <location>
        <begin position="1"/>
        <end position="27"/>
    </location>
</feature>
<feature type="domain" description="4Fe-4S ferredoxin-type" evidence="7">
    <location>
        <begin position="83"/>
        <end position="114"/>
    </location>
</feature>
<evidence type="ECO:0000313" key="8">
    <source>
        <dbReference type="EMBL" id="QWQ21833.2"/>
    </source>
</evidence>
<dbReference type="NCBIfam" id="TIGR03149">
    <property type="entry name" value="cyt_nit_nrfC"/>
    <property type="match status" value="1"/>
</dbReference>
<dbReference type="GO" id="GO:0046872">
    <property type="term" value="F:metal ion binding"/>
    <property type="evidence" value="ECO:0007669"/>
    <property type="project" value="UniProtKB-KW"/>
</dbReference>
<dbReference type="Gene3D" id="3.30.70.20">
    <property type="match status" value="2"/>
</dbReference>
<keyword evidence="6" id="KW-0732">Signal</keyword>
<dbReference type="FunFam" id="3.30.70.20:FF:000014">
    <property type="entry name" value="Cytochrome c nitrite reductase, Fe-S protein"/>
    <property type="match status" value="1"/>
</dbReference>
<dbReference type="InterPro" id="IPR017896">
    <property type="entry name" value="4Fe4S_Fe-S-bd"/>
</dbReference>
<evidence type="ECO:0000256" key="3">
    <source>
        <dbReference type="ARBA" id="ARBA00022737"/>
    </source>
</evidence>
<dbReference type="CDD" id="cd10551">
    <property type="entry name" value="PsrB"/>
    <property type="match status" value="1"/>
</dbReference>
<dbReference type="GO" id="GO:0042279">
    <property type="term" value="F:nitrite reductase (cytochrome, ammonia-forming) activity"/>
    <property type="evidence" value="ECO:0007669"/>
    <property type="project" value="UniProtKB-EC"/>
</dbReference>
<dbReference type="PANTHER" id="PTHR43177">
    <property type="entry name" value="PROTEIN NRFC"/>
    <property type="match status" value="1"/>
</dbReference>
<feature type="domain" description="4Fe-4S ferredoxin-type" evidence="7">
    <location>
        <begin position="37"/>
        <end position="65"/>
    </location>
</feature>
<keyword evidence="5" id="KW-0411">Iron-sulfur</keyword>
<keyword evidence="3" id="KW-0677">Repeat</keyword>
<evidence type="ECO:0000256" key="4">
    <source>
        <dbReference type="ARBA" id="ARBA00023004"/>
    </source>
</evidence>
<dbReference type="Pfam" id="PF13247">
    <property type="entry name" value="Fer4_11"/>
    <property type="match status" value="1"/>
</dbReference>
<gene>
    <name evidence="8" type="primary">nrfC</name>
    <name evidence="8" type="ORF">KOF27_05740</name>
</gene>
<dbReference type="InterPro" id="IPR017900">
    <property type="entry name" value="4Fe4S_Fe_S_CS"/>
</dbReference>
<feature type="domain" description="4Fe-4S ferredoxin-type" evidence="7">
    <location>
        <begin position="116"/>
        <end position="145"/>
    </location>
</feature>
<proteinExistence type="predicted"/>
<name>A0AAJ4NJQ5_PRORE</name>
<dbReference type="EC" id="1.7.2.2" evidence="8"/>
<keyword evidence="8" id="KW-0560">Oxidoreductase</keyword>
<dbReference type="Proteomes" id="UP000682358">
    <property type="component" value="Chromosome"/>
</dbReference>
<keyword evidence="1" id="KW-0004">4Fe-4S</keyword>
<dbReference type="PROSITE" id="PS00198">
    <property type="entry name" value="4FE4S_FER_1"/>
    <property type="match status" value="1"/>
</dbReference>
<evidence type="ECO:0000256" key="6">
    <source>
        <dbReference type="SAM" id="SignalP"/>
    </source>
</evidence>
<dbReference type="SUPFAM" id="SSF54862">
    <property type="entry name" value="4Fe-4S ferredoxins"/>
    <property type="match status" value="1"/>
</dbReference>
<dbReference type="InterPro" id="IPR006311">
    <property type="entry name" value="TAT_signal"/>
</dbReference>
<dbReference type="PROSITE" id="PS51379">
    <property type="entry name" value="4FE4S_FER_2"/>
    <property type="match status" value="3"/>
</dbReference>
<keyword evidence="4" id="KW-0408">Iron</keyword>
<dbReference type="InterPro" id="IPR050954">
    <property type="entry name" value="ET_IronSulfur_Cluster-Binding"/>
</dbReference>
<evidence type="ECO:0000313" key="9">
    <source>
        <dbReference type="Proteomes" id="UP000682358"/>
    </source>
</evidence>
<evidence type="ECO:0000259" key="7">
    <source>
        <dbReference type="PROSITE" id="PS51379"/>
    </source>
</evidence>
<evidence type="ECO:0000256" key="1">
    <source>
        <dbReference type="ARBA" id="ARBA00022485"/>
    </source>
</evidence>
<reference evidence="8" key="1">
    <citation type="submission" date="2021-06" db="EMBL/GenBank/DDBJ databases">
        <title>Emergence of genetically related NDM-1-producing Providencia rettgeri strains in Argentina.</title>
        <authorList>
            <person name="Pasteran F."/>
            <person name="Meo A."/>
            <person name="Gomez S."/>
            <person name="Derdoy L."/>
            <person name="Albronoz E."/>
            <person name="Faccone D."/>
            <person name="Guerriero L."/>
            <person name="Archuby D."/>
            <person name="Tarzia A."/>
            <person name="Lopez M."/>
            <person name="Corso A."/>
        </authorList>
    </citation>
    <scope>NUCLEOTIDE SEQUENCE</scope>
    <source>
        <strain evidence="8">PreM15628</strain>
    </source>
</reference>
<sequence length="234" mass="26013">MSCSRRQFIIYSGALAAVGGVASHALANTMKIDGVRYGMVHDENLCIGCTACMDACREVNQVPESVSRLTIIRSEPIGQFPDVKYRFFRHSCQHCESAPCVDVCPTGASFIDKTTGIVDVNPDLCVGCQYCIAACPYRVRFIHPINKTADKCDFCRKTNLKKGKQPACVESCPTKALTFGNLDDPKSDISLMLKEKPTYRFKIALGTHPKMYRVPFKYGEVSQWQQLLLSILNP</sequence>
<dbReference type="InterPro" id="IPR017567">
    <property type="entry name" value="Cyt_c_NO2Rdtase_NrfC"/>
</dbReference>
<organism evidence="8 9">
    <name type="scientific">Providencia rettgeri</name>
    <dbReference type="NCBI Taxonomy" id="587"/>
    <lineage>
        <taxon>Bacteria</taxon>
        <taxon>Pseudomonadati</taxon>
        <taxon>Pseudomonadota</taxon>
        <taxon>Gammaproteobacteria</taxon>
        <taxon>Enterobacterales</taxon>
        <taxon>Morganellaceae</taxon>
        <taxon>Providencia</taxon>
    </lineage>
</organism>
<dbReference type="PROSITE" id="PS51318">
    <property type="entry name" value="TAT"/>
    <property type="match status" value="1"/>
</dbReference>
<dbReference type="AlphaFoldDB" id="A0AAJ4NJQ5"/>
<dbReference type="GO" id="GO:0051539">
    <property type="term" value="F:4 iron, 4 sulfur cluster binding"/>
    <property type="evidence" value="ECO:0007669"/>
    <property type="project" value="UniProtKB-KW"/>
</dbReference>
<evidence type="ECO:0000256" key="5">
    <source>
        <dbReference type="ARBA" id="ARBA00023014"/>
    </source>
</evidence>
<dbReference type="PANTHER" id="PTHR43177:SF9">
    <property type="entry name" value="PROTEIN NRFC"/>
    <property type="match status" value="1"/>
</dbReference>
<protein>
    <submittedName>
        <fullName evidence="8">Cytochrome c nitrite reductase Fe-S protein</fullName>
        <ecNumber evidence="8">1.7.2.2</ecNumber>
    </submittedName>
</protein>
<dbReference type="EMBL" id="CP076405">
    <property type="protein sequence ID" value="QWQ21833.2"/>
    <property type="molecule type" value="Genomic_DNA"/>
</dbReference>
<keyword evidence="2" id="KW-0479">Metal-binding</keyword>
<feature type="chain" id="PRO_5042551672" evidence="6">
    <location>
        <begin position="28"/>
        <end position="234"/>
    </location>
</feature>
<accession>A0AAJ4NJQ5</accession>
<dbReference type="Pfam" id="PF12800">
    <property type="entry name" value="Fer4_4"/>
    <property type="match status" value="1"/>
</dbReference>
<evidence type="ECO:0000256" key="2">
    <source>
        <dbReference type="ARBA" id="ARBA00022723"/>
    </source>
</evidence>